<dbReference type="EMBL" id="JAAIPF010000032">
    <property type="protein sequence ID" value="NSF74709.1"/>
    <property type="molecule type" value="Genomic_DNA"/>
</dbReference>
<comment type="caution">
    <text evidence="10">The sequence shown here is derived from an EMBL/GenBank/DDBJ whole genome shotgun (WGS) entry which is preliminary data.</text>
</comment>
<dbReference type="CDD" id="cd03215">
    <property type="entry name" value="ABC_Carb_Monos_II"/>
    <property type="match status" value="1"/>
</dbReference>
<dbReference type="SMART" id="SM00382">
    <property type="entry name" value="AAA"/>
    <property type="match status" value="2"/>
</dbReference>
<keyword evidence="2" id="KW-1003">Cell membrane</keyword>
<keyword evidence="3" id="KW-0762">Sugar transport</keyword>
<sequence length="500" mass="55725">MKNYRLEVRNLHKRFPGVYAIKGVSFQIAPGEVHALVGENGAGKSTLMKMITGEYTPDEGEIFHNGEQIKPKSIADSQKKGISMIHQELAPLPDMTIADNIFLGQEIMNGKFLNDHEMIEQTKDILREYGMDFDPRLKVGRLSVAQIQMLEIIKAVRKNADIIIMDEPTSSLSDEESQKLFRIIKELTDKGVSIIYISHRLEEILKLTDRITVLRDGEYIKTVDAKGVTQNELVEMMVGRSLDQIYPKEKVGIGDVVFEARNLCRKDVFNNISFQVHAGEILGFSGLVGAGRSEIMNAIFGLDKLDSGQIFMDGQEIKVRSPQDAIKNKIALVSEDRKIYGLVLCRSIKENISLPNLPKLHKKLFINSAKEKNAVEDYRKSLGIKCATTNVAVGTLSGGNQQKVVLAKWLQSEPKLLILDEPTRGIDVGAKFEIYKMMVELAKKGIAIIMISSELPEVMGMSDRIMVVSKGRITGTYTKEEIDVGAVTQNNLLSSALQEV</sequence>
<dbReference type="PROSITE" id="PS00211">
    <property type="entry name" value="ABC_TRANSPORTER_1"/>
    <property type="match status" value="1"/>
</dbReference>
<evidence type="ECO:0000256" key="7">
    <source>
        <dbReference type="ARBA" id="ARBA00022967"/>
    </source>
</evidence>
<feature type="domain" description="ABC transporter" evidence="9">
    <location>
        <begin position="6"/>
        <end position="241"/>
    </location>
</feature>
<protein>
    <submittedName>
        <fullName evidence="10">Sugar ABC transporter ATP-binding protein</fullName>
    </submittedName>
</protein>
<evidence type="ECO:0000313" key="10">
    <source>
        <dbReference type="EMBL" id="NSF74709.1"/>
    </source>
</evidence>
<dbReference type="PANTHER" id="PTHR43790">
    <property type="entry name" value="CARBOHYDRATE TRANSPORT ATP-BINDING PROTEIN MG119-RELATED"/>
    <property type="match status" value="1"/>
</dbReference>
<dbReference type="PANTHER" id="PTHR43790:SF3">
    <property type="entry name" value="D-ALLOSE IMPORT ATP-BINDING PROTEIN ALSA-RELATED"/>
    <property type="match status" value="1"/>
</dbReference>
<reference evidence="10 11" key="1">
    <citation type="journal article" date="2020" name="Cell Host Microbe">
        <title>Functional and Genomic Variation between Human-Derived Isolates of Lachnospiraceae Reveals Inter- and Intra-Species Diversity.</title>
        <authorList>
            <person name="Sorbara M.T."/>
            <person name="Littmann E.R."/>
            <person name="Fontana E."/>
            <person name="Moody T.U."/>
            <person name="Kohout C.E."/>
            <person name="Gjonbalaj M."/>
            <person name="Eaton V."/>
            <person name="Seok R."/>
            <person name="Leiner I.M."/>
            <person name="Pamer E.G."/>
        </authorList>
    </citation>
    <scope>NUCLEOTIDE SEQUENCE [LARGE SCALE GENOMIC DNA]</scope>
    <source>
        <strain evidence="10 11">MSK.20.11</strain>
    </source>
</reference>
<evidence type="ECO:0000256" key="5">
    <source>
        <dbReference type="ARBA" id="ARBA00022741"/>
    </source>
</evidence>
<dbReference type="InterPro" id="IPR027417">
    <property type="entry name" value="P-loop_NTPase"/>
</dbReference>
<keyword evidence="5" id="KW-0547">Nucleotide-binding</keyword>
<keyword evidence="11" id="KW-1185">Reference proteome</keyword>
<dbReference type="Pfam" id="PF00005">
    <property type="entry name" value="ABC_tran"/>
    <property type="match status" value="2"/>
</dbReference>
<dbReference type="CDD" id="cd03216">
    <property type="entry name" value="ABC_Carb_Monos_I"/>
    <property type="match status" value="1"/>
</dbReference>
<evidence type="ECO:0000256" key="1">
    <source>
        <dbReference type="ARBA" id="ARBA00022448"/>
    </source>
</evidence>
<dbReference type="GO" id="GO:0005524">
    <property type="term" value="F:ATP binding"/>
    <property type="evidence" value="ECO:0007669"/>
    <property type="project" value="UniProtKB-KW"/>
</dbReference>
<dbReference type="InterPro" id="IPR017871">
    <property type="entry name" value="ABC_transporter-like_CS"/>
</dbReference>
<dbReference type="InterPro" id="IPR003593">
    <property type="entry name" value="AAA+_ATPase"/>
</dbReference>
<dbReference type="Proteomes" id="UP000822152">
    <property type="component" value="Unassembled WGS sequence"/>
</dbReference>
<keyword evidence="7" id="KW-1278">Translocase</keyword>
<keyword evidence="6 10" id="KW-0067">ATP-binding</keyword>
<evidence type="ECO:0000256" key="8">
    <source>
        <dbReference type="ARBA" id="ARBA00023136"/>
    </source>
</evidence>
<evidence type="ECO:0000256" key="4">
    <source>
        <dbReference type="ARBA" id="ARBA00022737"/>
    </source>
</evidence>
<dbReference type="RefSeq" id="WP_173744038.1">
    <property type="nucleotide sequence ID" value="NZ_JAAIPF010000032.1"/>
</dbReference>
<proteinExistence type="predicted"/>
<keyword evidence="8" id="KW-0472">Membrane</keyword>
<name>A0ABX2GSG7_9FIRM</name>
<evidence type="ECO:0000313" key="11">
    <source>
        <dbReference type="Proteomes" id="UP000822152"/>
    </source>
</evidence>
<evidence type="ECO:0000256" key="3">
    <source>
        <dbReference type="ARBA" id="ARBA00022597"/>
    </source>
</evidence>
<dbReference type="PROSITE" id="PS50893">
    <property type="entry name" value="ABC_TRANSPORTER_2"/>
    <property type="match status" value="2"/>
</dbReference>
<evidence type="ECO:0000259" key="9">
    <source>
        <dbReference type="PROSITE" id="PS50893"/>
    </source>
</evidence>
<dbReference type="Gene3D" id="3.40.50.300">
    <property type="entry name" value="P-loop containing nucleotide triphosphate hydrolases"/>
    <property type="match status" value="2"/>
</dbReference>
<evidence type="ECO:0000256" key="2">
    <source>
        <dbReference type="ARBA" id="ARBA00022475"/>
    </source>
</evidence>
<keyword evidence="4" id="KW-0677">Repeat</keyword>
<feature type="domain" description="ABC transporter" evidence="9">
    <location>
        <begin position="251"/>
        <end position="495"/>
    </location>
</feature>
<dbReference type="InterPro" id="IPR050107">
    <property type="entry name" value="ABC_carbohydrate_import_ATPase"/>
</dbReference>
<accession>A0ABX2GSG7</accession>
<organism evidence="10 11">
    <name type="scientific">Blautia wexlerae</name>
    <dbReference type="NCBI Taxonomy" id="418240"/>
    <lineage>
        <taxon>Bacteria</taxon>
        <taxon>Bacillati</taxon>
        <taxon>Bacillota</taxon>
        <taxon>Clostridia</taxon>
        <taxon>Lachnospirales</taxon>
        <taxon>Lachnospiraceae</taxon>
        <taxon>Blautia</taxon>
    </lineage>
</organism>
<dbReference type="InterPro" id="IPR003439">
    <property type="entry name" value="ABC_transporter-like_ATP-bd"/>
</dbReference>
<keyword evidence="1" id="KW-0813">Transport</keyword>
<dbReference type="SUPFAM" id="SSF52540">
    <property type="entry name" value="P-loop containing nucleoside triphosphate hydrolases"/>
    <property type="match status" value="2"/>
</dbReference>
<gene>
    <name evidence="10" type="ORF">G4952_13035</name>
</gene>
<evidence type="ECO:0000256" key="6">
    <source>
        <dbReference type="ARBA" id="ARBA00022840"/>
    </source>
</evidence>